<protein>
    <submittedName>
        <fullName evidence="7">Putative CDP-alcohol phosphatidyltransferase class-I family protein 3</fullName>
    </submittedName>
</protein>
<dbReference type="OrthoDB" id="196717at2759"/>
<keyword evidence="8" id="KW-1185">Reference proteome</keyword>
<comment type="similarity">
    <text evidence="2 5">Belongs to the CDP-alcohol phosphatidyltransferase class-I family.</text>
</comment>
<feature type="transmembrane region" description="Helical" evidence="6">
    <location>
        <begin position="223"/>
        <end position="246"/>
    </location>
</feature>
<dbReference type="PANTHER" id="PTHR10414:SF37">
    <property type="entry name" value="BB IN A BOXCAR, ISOFORM C"/>
    <property type="match status" value="1"/>
</dbReference>
<dbReference type="InterPro" id="IPR043130">
    <property type="entry name" value="CDP-OH_PTrfase_TM_dom"/>
</dbReference>
<evidence type="ECO:0000313" key="8">
    <source>
        <dbReference type="Proteomes" id="UP000187429"/>
    </source>
</evidence>
<keyword evidence="6" id="KW-1133">Transmembrane helix</keyword>
<dbReference type="InterPro" id="IPR014472">
    <property type="entry name" value="CHOPT"/>
</dbReference>
<keyword evidence="6" id="KW-0812">Transmembrane</keyword>
<keyword evidence="4 6" id="KW-0472">Membrane</keyword>
<dbReference type="Pfam" id="PF01066">
    <property type="entry name" value="CDP-OH_P_transf"/>
    <property type="match status" value="1"/>
</dbReference>
<dbReference type="EMBL" id="LSSM01000588">
    <property type="protein sequence ID" value="OMJ28438.1"/>
    <property type="molecule type" value="Genomic_DNA"/>
</dbReference>
<feature type="transmembrane region" description="Helical" evidence="6">
    <location>
        <begin position="331"/>
        <end position="352"/>
    </location>
</feature>
<evidence type="ECO:0000256" key="1">
    <source>
        <dbReference type="ARBA" id="ARBA00004370"/>
    </source>
</evidence>
<dbReference type="InterPro" id="IPR048254">
    <property type="entry name" value="CDP_ALCOHOL_P_TRANSF_CS"/>
</dbReference>
<sequence length="399" mass="45454">MPVEYKNKYIPQGNLHYLKKYRYRSLDRSPVSKYILNVYWEFVVKYVPLWVAPNMLTLLGSLHVLIAYILNCIYAPNLNEHMPSWVYIVQGCCLWIYMTLDAIDGKQARRTGQSGPLGELFDHGCDSLTAGLALTIQATSLLYGCTWKTVTLIMLGLTNFYVSTLEEYHTGILYIGYFSGPVEGLIFETLTLITTGFYGPQVWLVPFVEYVPSLKQYFGFSEFLLSLNLSDSVLLFLSIGIFPTIFASYKHIFKAKRELNLPVSPAFIDLLPLIVYLASVVAWLLLSPNLLQNHFLLFFSFVNYGFSYIVGRVIVAHVSKAEFPTLNRMNIPVFVGLVNSILLNYFHAGFVSSDNEVYLVYACLAFSLIQYFHFALTIIDVICSYLDINCLTIKHKKSM</sequence>
<feature type="transmembrane region" description="Helical" evidence="6">
    <location>
        <begin position="55"/>
        <end position="76"/>
    </location>
</feature>
<gene>
    <name evidence="7" type="ORF">AYI69_g2090</name>
</gene>
<dbReference type="Gene3D" id="1.20.120.1760">
    <property type="match status" value="1"/>
</dbReference>
<accession>A0A1R1YNF8</accession>
<dbReference type="GO" id="GO:0016020">
    <property type="term" value="C:membrane"/>
    <property type="evidence" value="ECO:0007669"/>
    <property type="project" value="UniProtKB-SubCell"/>
</dbReference>
<dbReference type="GO" id="GO:0008654">
    <property type="term" value="P:phospholipid biosynthetic process"/>
    <property type="evidence" value="ECO:0007669"/>
    <property type="project" value="InterPro"/>
</dbReference>
<comment type="subcellular location">
    <subcellularLocation>
        <location evidence="1">Membrane</location>
    </subcellularLocation>
</comment>
<evidence type="ECO:0000313" key="7">
    <source>
        <dbReference type="EMBL" id="OMJ28438.1"/>
    </source>
</evidence>
<dbReference type="PIRSF" id="PIRSF015665">
    <property type="entry name" value="CHOPT"/>
    <property type="match status" value="1"/>
</dbReference>
<organism evidence="7 8">
    <name type="scientific">Smittium culicis</name>
    <dbReference type="NCBI Taxonomy" id="133412"/>
    <lineage>
        <taxon>Eukaryota</taxon>
        <taxon>Fungi</taxon>
        <taxon>Fungi incertae sedis</taxon>
        <taxon>Zoopagomycota</taxon>
        <taxon>Kickxellomycotina</taxon>
        <taxon>Harpellomycetes</taxon>
        <taxon>Harpellales</taxon>
        <taxon>Legeriomycetaceae</taxon>
        <taxon>Smittium</taxon>
    </lineage>
</organism>
<dbReference type="PROSITE" id="PS00379">
    <property type="entry name" value="CDP_ALCOHOL_P_TRANSF"/>
    <property type="match status" value="1"/>
</dbReference>
<dbReference type="Proteomes" id="UP000187429">
    <property type="component" value="Unassembled WGS sequence"/>
</dbReference>
<name>A0A1R1YNF8_9FUNG</name>
<dbReference type="InterPro" id="IPR000462">
    <property type="entry name" value="CDP-OH_P_trans"/>
</dbReference>
<feature type="transmembrane region" description="Helical" evidence="6">
    <location>
        <begin position="358"/>
        <end position="386"/>
    </location>
</feature>
<feature type="transmembrane region" description="Helical" evidence="6">
    <location>
        <begin position="82"/>
        <end position="100"/>
    </location>
</feature>
<evidence type="ECO:0000256" key="2">
    <source>
        <dbReference type="ARBA" id="ARBA00010441"/>
    </source>
</evidence>
<evidence type="ECO:0000256" key="5">
    <source>
        <dbReference type="RuleBase" id="RU003750"/>
    </source>
</evidence>
<evidence type="ECO:0000256" key="3">
    <source>
        <dbReference type="ARBA" id="ARBA00022679"/>
    </source>
</evidence>
<feature type="transmembrane region" description="Helical" evidence="6">
    <location>
        <begin position="267"/>
        <end position="286"/>
    </location>
</feature>
<feature type="transmembrane region" description="Helical" evidence="6">
    <location>
        <begin position="298"/>
        <end position="319"/>
    </location>
</feature>
<dbReference type="AlphaFoldDB" id="A0A1R1YNF8"/>
<proteinExistence type="inferred from homology"/>
<dbReference type="PANTHER" id="PTHR10414">
    <property type="entry name" value="ETHANOLAMINEPHOSPHOTRANSFERASE"/>
    <property type="match status" value="1"/>
</dbReference>
<evidence type="ECO:0000256" key="4">
    <source>
        <dbReference type="ARBA" id="ARBA00023136"/>
    </source>
</evidence>
<keyword evidence="3 5" id="KW-0808">Transferase</keyword>
<comment type="caution">
    <text evidence="7">The sequence shown here is derived from an EMBL/GenBank/DDBJ whole genome shotgun (WGS) entry which is preliminary data.</text>
</comment>
<dbReference type="GO" id="GO:0016780">
    <property type="term" value="F:phosphotransferase activity, for other substituted phosphate groups"/>
    <property type="evidence" value="ECO:0007669"/>
    <property type="project" value="InterPro"/>
</dbReference>
<evidence type="ECO:0000256" key="6">
    <source>
        <dbReference type="SAM" id="Phobius"/>
    </source>
</evidence>
<reference evidence="8" key="1">
    <citation type="submission" date="2017-01" db="EMBL/GenBank/DDBJ databases">
        <authorList>
            <person name="Wang Y."/>
            <person name="White M."/>
            <person name="Kvist S."/>
            <person name="Moncalvo J.-M."/>
        </authorList>
    </citation>
    <scope>NUCLEOTIDE SEQUENCE [LARGE SCALE GENOMIC DNA]</scope>
    <source>
        <strain evidence="8">ID-206-W2</strain>
    </source>
</reference>